<dbReference type="Pfam" id="PF00501">
    <property type="entry name" value="AMP-binding"/>
    <property type="match status" value="1"/>
</dbReference>
<evidence type="ECO:0000259" key="5">
    <source>
        <dbReference type="Pfam" id="PF13193"/>
    </source>
</evidence>
<evidence type="ECO:0000313" key="7">
    <source>
        <dbReference type="Proteomes" id="UP000247523"/>
    </source>
</evidence>
<feature type="domain" description="AMP-binding enzyme C-terminal" evidence="5">
    <location>
        <begin position="447"/>
        <end position="518"/>
    </location>
</feature>
<accession>A0A318EJV2</accession>
<proteinExistence type="inferred from homology"/>
<comment type="caution">
    <text evidence="6">The sequence shown here is derived from an EMBL/GenBank/DDBJ whole genome shotgun (WGS) entry which is preliminary data.</text>
</comment>
<dbReference type="PANTHER" id="PTHR43201:SF5">
    <property type="entry name" value="MEDIUM-CHAIN ACYL-COA LIGASE ACSF2, MITOCHONDRIAL"/>
    <property type="match status" value="1"/>
</dbReference>
<dbReference type="GO" id="GO:0006631">
    <property type="term" value="P:fatty acid metabolic process"/>
    <property type="evidence" value="ECO:0007669"/>
    <property type="project" value="TreeGrafter"/>
</dbReference>
<dbReference type="PANTHER" id="PTHR43201">
    <property type="entry name" value="ACYL-COA SYNTHETASE"/>
    <property type="match status" value="1"/>
</dbReference>
<dbReference type="AlphaFoldDB" id="A0A318EJV2"/>
<dbReference type="InterPro" id="IPR025110">
    <property type="entry name" value="AMP-bd_C"/>
</dbReference>
<dbReference type="Pfam" id="PF13193">
    <property type="entry name" value="AMP-binding_C"/>
    <property type="match status" value="1"/>
</dbReference>
<name>A0A318EJV2_9FIRM</name>
<evidence type="ECO:0000313" key="6">
    <source>
        <dbReference type="EMBL" id="PXV88325.1"/>
    </source>
</evidence>
<dbReference type="Gene3D" id="3.40.50.12780">
    <property type="entry name" value="N-terminal domain of ligase-like"/>
    <property type="match status" value="1"/>
</dbReference>
<dbReference type="InterPro" id="IPR000873">
    <property type="entry name" value="AMP-dep_synth/lig_dom"/>
</dbReference>
<sequence length="538" mass="62006">MIQGIDYWDNMIQKNLKEQDYNHVKVMGYDKIPDSLYCILRNTAKKFGNKIVFWDEWERSYSYRQFLLEVDCLAFYLQTEKKVKRGDHVGILLHNSIEFCCAFYAIQKLGAVAITLPSKFRRPEIEALIHKSDLNLLIYSETFAEWIKGYHLKNISFLSTKEEEKGYGFRHLNLCKPSDIEEERNLADPAVIMFTSGTTSESKGVVLRNYNLVNAIIVYQRILGIRSEDKTIIPVPIYHITGLIALLGLFVYAGAEIYLCRRYEANKILECVKKHEITFMHGSPTVYYKLLEIKDNYPILPSLRMLACGSSYMPVEKMKKIHQWLPNTKFQIVYGMTETSSPALIFPNDAPTSIYAGAAGKPIPGIEFKFLDDKGTELTQNQIGEIWIRGNVVTQGYYKIKTDLISQNGWLNTGDMGYYNEDGYVYIVDRKKDMINRGGEKIWCSDVEEELHRIRGVKEATVVGIEDSMYGEIPVALIVREKNINITSEEITLNLKERIARYKIPTQILFAEEIPKTPGLKIDKKQIKEMFVKEESDD</sequence>
<organism evidence="6 7">
    <name type="scientific">Lachnotalea glycerini</name>
    <dbReference type="NCBI Taxonomy" id="1763509"/>
    <lineage>
        <taxon>Bacteria</taxon>
        <taxon>Bacillati</taxon>
        <taxon>Bacillota</taxon>
        <taxon>Clostridia</taxon>
        <taxon>Lachnospirales</taxon>
        <taxon>Lachnospiraceae</taxon>
        <taxon>Lachnotalea</taxon>
    </lineage>
</organism>
<dbReference type="InterPro" id="IPR020845">
    <property type="entry name" value="AMP-binding_CS"/>
</dbReference>
<protein>
    <submittedName>
        <fullName evidence="6">Fatty-acyl-CoA synthase/long-chain acyl-CoA synthetase</fullName>
    </submittedName>
</protein>
<dbReference type="InterPro" id="IPR042099">
    <property type="entry name" value="ANL_N_sf"/>
</dbReference>
<dbReference type="PROSITE" id="PS00455">
    <property type="entry name" value="AMP_BINDING"/>
    <property type="match status" value="1"/>
</dbReference>
<dbReference type="GO" id="GO:0031956">
    <property type="term" value="F:medium-chain fatty acid-CoA ligase activity"/>
    <property type="evidence" value="ECO:0007669"/>
    <property type="project" value="TreeGrafter"/>
</dbReference>
<keyword evidence="3" id="KW-0812">Transmembrane</keyword>
<dbReference type="Proteomes" id="UP000247523">
    <property type="component" value="Unassembled WGS sequence"/>
</dbReference>
<dbReference type="InterPro" id="IPR045851">
    <property type="entry name" value="AMP-bd_C_sf"/>
</dbReference>
<evidence type="ECO:0000259" key="4">
    <source>
        <dbReference type="Pfam" id="PF00501"/>
    </source>
</evidence>
<keyword evidence="3" id="KW-0472">Membrane</keyword>
<dbReference type="SUPFAM" id="SSF56801">
    <property type="entry name" value="Acetyl-CoA synthetase-like"/>
    <property type="match status" value="1"/>
</dbReference>
<gene>
    <name evidence="6" type="ORF">C8E03_10847</name>
</gene>
<keyword evidence="3" id="KW-1133">Transmembrane helix</keyword>
<dbReference type="EMBL" id="QICS01000008">
    <property type="protein sequence ID" value="PXV88325.1"/>
    <property type="molecule type" value="Genomic_DNA"/>
</dbReference>
<dbReference type="Gene3D" id="3.30.300.30">
    <property type="match status" value="1"/>
</dbReference>
<evidence type="ECO:0000256" key="2">
    <source>
        <dbReference type="ARBA" id="ARBA00022598"/>
    </source>
</evidence>
<reference evidence="6 7" key="1">
    <citation type="submission" date="2018-05" db="EMBL/GenBank/DDBJ databases">
        <title>Genomic Encyclopedia of Type Strains, Phase IV (KMG-IV): sequencing the most valuable type-strain genomes for metagenomic binning, comparative biology and taxonomic classification.</title>
        <authorList>
            <person name="Goeker M."/>
        </authorList>
    </citation>
    <scope>NUCLEOTIDE SEQUENCE [LARGE SCALE GENOMIC DNA]</scope>
    <source>
        <strain evidence="6 7">DSM 28816</strain>
    </source>
</reference>
<comment type="similarity">
    <text evidence="1">Belongs to the ATP-dependent AMP-binding enzyme family.</text>
</comment>
<evidence type="ECO:0000256" key="3">
    <source>
        <dbReference type="SAM" id="Phobius"/>
    </source>
</evidence>
<keyword evidence="2" id="KW-0436">Ligase</keyword>
<feature type="transmembrane region" description="Helical" evidence="3">
    <location>
        <begin position="237"/>
        <end position="259"/>
    </location>
</feature>
<evidence type="ECO:0000256" key="1">
    <source>
        <dbReference type="ARBA" id="ARBA00006432"/>
    </source>
</evidence>
<dbReference type="RefSeq" id="WP_110291357.1">
    <property type="nucleotide sequence ID" value="NZ_QICS01000008.1"/>
</dbReference>
<feature type="domain" description="AMP-dependent synthetase/ligase" evidence="4">
    <location>
        <begin position="41"/>
        <end position="398"/>
    </location>
</feature>